<feature type="signal peptide" evidence="1">
    <location>
        <begin position="1"/>
        <end position="27"/>
    </location>
</feature>
<dbReference type="InterPro" id="IPR001584">
    <property type="entry name" value="Integrase_cat-core"/>
</dbReference>
<dbReference type="EMBL" id="BMAU01021195">
    <property type="protein sequence ID" value="GFX97059.1"/>
    <property type="molecule type" value="Genomic_DNA"/>
</dbReference>
<feature type="domain" description="Integrase catalytic" evidence="2">
    <location>
        <begin position="37"/>
        <end position="162"/>
    </location>
</feature>
<name>A0A8X6RQM9_TRICX</name>
<proteinExistence type="predicted"/>
<sequence length="162" mass="18533">MCGADRYFQATPIILLLMLANALSVLGACQTLDVAGADAMRTWYEALDFIHRSQVDLVDLQSTPDRNYIWLLHYQDRAYLRPLTSKRATEVALELLKIFLEVDCPRILQRDNGREFTAAVIQELKSLWSTCRLINGRPRHPVIQGSIERSNQDIEAMLRCNV</sequence>
<protein>
    <submittedName>
        <fullName evidence="3">SCAN domain-containing protein 3</fullName>
    </submittedName>
</protein>
<evidence type="ECO:0000313" key="3">
    <source>
        <dbReference type="EMBL" id="GFX97059.1"/>
    </source>
</evidence>
<dbReference type="Gene3D" id="3.30.420.10">
    <property type="entry name" value="Ribonuclease H-like superfamily/Ribonuclease H"/>
    <property type="match status" value="1"/>
</dbReference>
<dbReference type="InterPro" id="IPR036397">
    <property type="entry name" value="RNaseH_sf"/>
</dbReference>
<keyword evidence="4" id="KW-1185">Reference proteome</keyword>
<dbReference type="SUPFAM" id="SSF53098">
    <property type="entry name" value="Ribonuclease H-like"/>
    <property type="match status" value="1"/>
</dbReference>
<evidence type="ECO:0000256" key="1">
    <source>
        <dbReference type="SAM" id="SignalP"/>
    </source>
</evidence>
<dbReference type="PROSITE" id="PS50994">
    <property type="entry name" value="INTEGRASE"/>
    <property type="match status" value="1"/>
</dbReference>
<comment type="caution">
    <text evidence="3">The sequence shown here is derived from an EMBL/GenBank/DDBJ whole genome shotgun (WGS) entry which is preliminary data.</text>
</comment>
<evidence type="ECO:0000313" key="4">
    <source>
        <dbReference type="Proteomes" id="UP000887159"/>
    </source>
</evidence>
<dbReference type="Proteomes" id="UP000887159">
    <property type="component" value="Unassembled WGS sequence"/>
</dbReference>
<reference evidence="3" key="1">
    <citation type="submission" date="2020-08" db="EMBL/GenBank/DDBJ databases">
        <title>Multicomponent nature underlies the extraordinary mechanical properties of spider dragline silk.</title>
        <authorList>
            <person name="Kono N."/>
            <person name="Nakamura H."/>
            <person name="Mori M."/>
            <person name="Yoshida Y."/>
            <person name="Ohtoshi R."/>
            <person name="Malay A.D."/>
            <person name="Moran D.A.P."/>
            <person name="Tomita M."/>
            <person name="Numata K."/>
            <person name="Arakawa K."/>
        </authorList>
    </citation>
    <scope>NUCLEOTIDE SEQUENCE</scope>
</reference>
<gene>
    <name evidence="3" type="primary">ZBED9</name>
    <name evidence="3" type="ORF">TNCV_1997911</name>
</gene>
<dbReference type="GO" id="GO:0003676">
    <property type="term" value="F:nucleic acid binding"/>
    <property type="evidence" value="ECO:0007669"/>
    <property type="project" value="InterPro"/>
</dbReference>
<dbReference type="InterPro" id="IPR012337">
    <property type="entry name" value="RNaseH-like_sf"/>
</dbReference>
<dbReference type="GO" id="GO:0015074">
    <property type="term" value="P:DNA integration"/>
    <property type="evidence" value="ECO:0007669"/>
    <property type="project" value="InterPro"/>
</dbReference>
<organism evidence="3 4">
    <name type="scientific">Trichonephila clavipes</name>
    <name type="common">Golden silk orbweaver</name>
    <name type="synonym">Nephila clavipes</name>
    <dbReference type="NCBI Taxonomy" id="2585209"/>
    <lineage>
        <taxon>Eukaryota</taxon>
        <taxon>Metazoa</taxon>
        <taxon>Ecdysozoa</taxon>
        <taxon>Arthropoda</taxon>
        <taxon>Chelicerata</taxon>
        <taxon>Arachnida</taxon>
        <taxon>Araneae</taxon>
        <taxon>Araneomorphae</taxon>
        <taxon>Entelegynae</taxon>
        <taxon>Araneoidea</taxon>
        <taxon>Nephilidae</taxon>
        <taxon>Trichonephila</taxon>
    </lineage>
</organism>
<dbReference type="AlphaFoldDB" id="A0A8X6RQM9"/>
<evidence type="ECO:0000259" key="2">
    <source>
        <dbReference type="PROSITE" id="PS50994"/>
    </source>
</evidence>
<feature type="chain" id="PRO_5036497798" evidence="1">
    <location>
        <begin position="28"/>
        <end position="162"/>
    </location>
</feature>
<keyword evidence="1" id="KW-0732">Signal</keyword>
<dbReference type="PROSITE" id="PS51257">
    <property type="entry name" value="PROKAR_LIPOPROTEIN"/>
    <property type="match status" value="1"/>
</dbReference>
<accession>A0A8X6RQM9</accession>